<evidence type="ECO:0000256" key="1">
    <source>
        <dbReference type="ARBA" id="ARBA00008314"/>
    </source>
</evidence>
<keyword evidence="9" id="KW-0472">Membrane</keyword>
<evidence type="ECO:0000256" key="6">
    <source>
        <dbReference type="ARBA" id="ARBA00023175"/>
    </source>
</evidence>
<keyword evidence="4" id="KW-0175">Coiled coil</keyword>
<evidence type="ECO:0000256" key="8">
    <source>
        <dbReference type="PROSITE-ProRule" id="PRU00782"/>
    </source>
</evidence>
<organism evidence="11 12">
    <name type="scientific">Xenoophorus captivus</name>
    <dbReference type="NCBI Taxonomy" id="1517983"/>
    <lineage>
        <taxon>Eukaryota</taxon>
        <taxon>Metazoa</taxon>
        <taxon>Chordata</taxon>
        <taxon>Craniata</taxon>
        <taxon>Vertebrata</taxon>
        <taxon>Euteleostomi</taxon>
        <taxon>Actinopterygii</taxon>
        <taxon>Neopterygii</taxon>
        <taxon>Teleostei</taxon>
        <taxon>Neoteleostei</taxon>
        <taxon>Acanthomorphata</taxon>
        <taxon>Ovalentaria</taxon>
        <taxon>Atherinomorphae</taxon>
        <taxon>Cyprinodontiformes</taxon>
        <taxon>Goodeidae</taxon>
        <taxon>Xenoophorus</taxon>
    </lineage>
</organism>
<evidence type="ECO:0000256" key="4">
    <source>
        <dbReference type="ARBA" id="ARBA00023054"/>
    </source>
</evidence>
<evidence type="ECO:0000256" key="2">
    <source>
        <dbReference type="ARBA" id="ARBA00022741"/>
    </source>
</evidence>
<dbReference type="PRINTS" id="PR00193">
    <property type="entry name" value="MYOSINHEAVY"/>
</dbReference>
<feature type="domain" description="Myosin motor" evidence="10">
    <location>
        <begin position="99"/>
        <end position="272"/>
    </location>
</feature>
<keyword evidence="12" id="KW-1185">Reference proteome</keyword>
<name>A0ABV0R195_9TELE</name>
<dbReference type="PANTHER" id="PTHR13140">
    <property type="entry name" value="MYOSIN"/>
    <property type="match status" value="1"/>
</dbReference>
<keyword evidence="2" id="KW-0547">Nucleotide-binding</keyword>
<evidence type="ECO:0000256" key="9">
    <source>
        <dbReference type="SAM" id="Phobius"/>
    </source>
</evidence>
<dbReference type="Proteomes" id="UP001434883">
    <property type="component" value="Unassembled WGS sequence"/>
</dbReference>
<evidence type="ECO:0000313" key="11">
    <source>
        <dbReference type="EMBL" id="MEQ2201307.1"/>
    </source>
</evidence>
<comment type="caution">
    <text evidence="11">The sequence shown here is derived from an EMBL/GenBank/DDBJ whole genome shotgun (WGS) entry which is preliminary data.</text>
</comment>
<dbReference type="Pfam" id="PF00063">
    <property type="entry name" value="Myosin_head"/>
    <property type="match status" value="2"/>
</dbReference>
<dbReference type="InterPro" id="IPR008989">
    <property type="entry name" value="Myosin_S1_N"/>
</dbReference>
<keyword evidence="6" id="KW-0505">Motor protein</keyword>
<feature type="transmembrane region" description="Helical" evidence="9">
    <location>
        <begin position="57"/>
        <end position="74"/>
    </location>
</feature>
<keyword evidence="3" id="KW-0067">ATP-binding</keyword>
<dbReference type="Gene3D" id="3.40.850.10">
    <property type="entry name" value="Kinesin motor domain"/>
    <property type="match status" value="2"/>
</dbReference>
<evidence type="ECO:0000256" key="5">
    <source>
        <dbReference type="ARBA" id="ARBA00023123"/>
    </source>
</evidence>
<dbReference type="Gene3D" id="2.30.30.360">
    <property type="entry name" value="Myosin S1 fragment, N-terminal"/>
    <property type="match status" value="1"/>
</dbReference>
<dbReference type="PANTHER" id="PTHR13140:SF857">
    <property type="entry name" value="MYOSIN-11"/>
    <property type="match status" value="1"/>
</dbReference>
<dbReference type="InterPro" id="IPR004009">
    <property type="entry name" value="SH3_Myosin"/>
</dbReference>
<dbReference type="InterPro" id="IPR036961">
    <property type="entry name" value="Kinesin_motor_dom_sf"/>
</dbReference>
<comment type="similarity">
    <text evidence="1 8">Belongs to the TRAFAC class myosin-kinesin ATPase superfamily. Myosin family.</text>
</comment>
<dbReference type="PROSITE" id="PS51456">
    <property type="entry name" value="MYOSIN_MOTOR"/>
    <property type="match status" value="1"/>
</dbReference>
<comment type="caution">
    <text evidence="8">Lacks conserved residue(s) required for the propagation of feature annotation.</text>
</comment>
<evidence type="ECO:0000259" key="10">
    <source>
        <dbReference type="PROSITE" id="PS51456"/>
    </source>
</evidence>
<protein>
    <recommendedName>
        <fullName evidence="10">Myosin motor domain-containing protein</fullName>
    </recommendedName>
</protein>
<keyword evidence="7 8" id="KW-0009">Actin-binding</keyword>
<dbReference type="Pfam" id="PF02736">
    <property type="entry name" value="Myosin_N"/>
    <property type="match status" value="1"/>
</dbReference>
<evidence type="ECO:0000256" key="7">
    <source>
        <dbReference type="ARBA" id="ARBA00023203"/>
    </source>
</evidence>
<keyword evidence="9" id="KW-0812">Transmembrane</keyword>
<accession>A0ABV0R195</accession>
<proteinExistence type="inferred from homology"/>
<gene>
    <name evidence="11" type="ORF">XENOCAPTIV_010567</name>
</gene>
<keyword evidence="5 8" id="KW-0518">Myosin</keyword>
<dbReference type="InterPro" id="IPR027417">
    <property type="entry name" value="P-loop_NTPase"/>
</dbReference>
<dbReference type="InterPro" id="IPR001609">
    <property type="entry name" value="Myosin_head_motor_dom-like"/>
</dbReference>
<dbReference type="SUPFAM" id="SSF52540">
    <property type="entry name" value="P-loop containing nucleoside triphosphate hydrolases"/>
    <property type="match status" value="1"/>
</dbReference>
<evidence type="ECO:0000256" key="3">
    <source>
        <dbReference type="ARBA" id="ARBA00022840"/>
    </source>
</evidence>
<sequence>MADLSVDDSKYLFLENDFHNSGVAQADWAAKKMVWVPSEREGFEPASIKEEKGEQRYILFGTVFLALVLVVYQIKPTMFSDVHPLYLLEHNLGFFPPQTYSGLFCVVVNPYKMLPIYSEKIIEMYKGKKRHEVPPHIYSITDNAYRNMLQGLPQTFDCLSHHLQVFEIVYEAQHGRYSLDRSGELEKQLLQANPILEAFGNAKTIKNDNSSRFELLLEDFNSYRFLIAGHVEIPGQQDDELFDETLEAMEIMGFTDEERLGTYPENHFCCLG</sequence>
<reference evidence="11 12" key="1">
    <citation type="submission" date="2021-06" db="EMBL/GenBank/DDBJ databases">
        <authorList>
            <person name="Palmer J.M."/>
        </authorList>
    </citation>
    <scope>NUCLEOTIDE SEQUENCE [LARGE SCALE GENOMIC DNA]</scope>
    <source>
        <strain evidence="11 12">XC_2019</strain>
        <tissue evidence="11">Muscle</tissue>
    </source>
</reference>
<dbReference type="EMBL" id="JAHRIN010027512">
    <property type="protein sequence ID" value="MEQ2201307.1"/>
    <property type="molecule type" value="Genomic_DNA"/>
</dbReference>
<evidence type="ECO:0000313" key="12">
    <source>
        <dbReference type="Proteomes" id="UP001434883"/>
    </source>
</evidence>
<dbReference type="SMART" id="SM00242">
    <property type="entry name" value="MYSc"/>
    <property type="match status" value="1"/>
</dbReference>
<keyword evidence="9" id="KW-1133">Transmembrane helix</keyword>